<reference evidence="2 3" key="1">
    <citation type="submission" date="2016-02" db="EMBL/GenBank/DDBJ databases">
        <title>Genome analysis of coral dinoflagellate symbionts highlights evolutionary adaptations to a symbiotic lifestyle.</title>
        <authorList>
            <person name="Aranda M."/>
            <person name="Li Y."/>
            <person name="Liew Y.J."/>
            <person name="Baumgarten S."/>
            <person name="Simakov O."/>
            <person name="Wilson M."/>
            <person name="Piel J."/>
            <person name="Ashoor H."/>
            <person name="Bougouffa S."/>
            <person name="Bajic V.B."/>
            <person name="Ryu T."/>
            <person name="Ravasi T."/>
            <person name="Bayer T."/>
            <person name="Micklem G."/>
            <person name="Kim H."/>
            <person name="Bhak J."/>
            <person name="Lajeunesse T.C."/>
            <person name="Voolstra C.R."/>
        </authorList>
    </citation>
    <scope>NUCLEOTIDE SEQUENCE [LARGE SCALE GENOMIC DNA]</scope>
    <source>
        <strain evidence="2 3">CCMP2467</strain>
    </source>
</reference>
<keyword evidence="3" id="KW-1185">Reference proteome</keyword>
<dbReference type="SUPFAM" id="SSF57184">
    <property type="entry name" value="Growth factor receptor domain"/>
    <property type="match status" value="1"/>
</dbReference>
<dbReference type="PANTHER" id="PTHR46967:SF1">
    <property type="entry name" value="KERATIN-ASSOCIATED PROTEIN 16-1-LIKE"/>
    <property type="match status" value="1"/>
</dbReference>
<dbReference type="InterPro" id="IPR009030">
    <property type="entry name" value="Growth_fac_rcpt_cys_sf"/>
</dbReference>
<protein>
    <recommendedName>
        <fullName evidence="1">Tyrosine-protein kinase ephrin type A/B receptor-like domain-containing protein</fullName>
    </recommendedName>
</protein>
<dbReference type="Gene3D" id="2.10.50.10">
    <property type="entry name" value="Tumor Necrosis Factor Receptor, subunit A, domain 2"/>
    <property type="match status" value="1"/>
</dbReference>
<evidence type="ECO:0000259" key="1">
    <source>
        <dbReference type="Pfam" id="PF07699"/>
    </source>
</evidence>
<gene>
    <name evidence="2" type="ORF">AK812_SmicGene16130</name>
</gene>
<dbReference type="SMART" id="SM01411">
    <property type="entry name" value="Ephrin_rec_like"/>
    <property type="match status" value="1"/>
</dbReference>
<accession>A0A1Q9E161</accession>
<dbReference type="EMBL" id="LSRX01000303">
    <property type="protein sequence ID" value="OLQ01166.1"/>
    <property type="molecule type" value="Genomic_DNA"/>
</dbReference>
<dbReference type="PANTHER" id="PTHR46967">
    <property type="entry name" value="INSULIN-LIKE GROWTH FACTOR BINDING PROTEIN,N-TERMINAL"/>
    <property type="match status" value="1"/>
</dbReference>
<dbReference type="Proteomes" id="UP000186817">
    <property type="component" value="Unassembled WGS sequence"/>
</dbReference>
<evidence type="ECO:0000313" key="2">
    <source>
        <dbReference type="EMBL" id="OLQ01166.1"/>
    </source>
</evidence>
<feature type="domain" description="Tyrosine-protein kinase ephrin type A/B receptor-like" evidence="1">
    <location>
        <begin position="373"/>
        <end position="404"/>
    </location>
</feature>
<dbReference type="InterPro" id="IPR011641">
    <property type="entry name" value="Tyr-kin_ephrin_A/B_rcpt-like"/>
</dbReference>
<organism evidence="2 3">
    <name type="scientific">Symbiodinium microadriaticum</name>
    <name type="common">Dinoflagellate</name>
    <name type="synonym">Zooxanthella microadriatica</name>
    <dbReference type="NCBI Taxonomy" id="2951"/>
    <lineage>
        <taxon>Eukaryota</taxon>
        <taxon>Sar</taxon>
        <taxon>Alveolata</taxon>
        <taxon>Dinophyceae</taxon>
        <taxon>Suessiales</taxon>
        <taxon>Symbiodiniaceae</taxon>
        <taxon>Symbiodinium</taxon>
    </lineage>
</organism>
<sequence length="505" mass="55579">MRARLSKAEGPLCASGPPDIRIHVAMATWLGTNIDSHMFVKKQQMVDAYEAEGVMLDFFKGFLDVRPHPGYNVSHHKVHKYFDSIFDIDSTMLKPCHFPGSTFQDLMASYLDWTGDRDGVLEINDGKFIAKCDQTHWWAPLAKMAGVTSLPVQHHRMHSSHLEVLTYGGGFHAETFMQWEWDGYLMRTAAQGAFVNKASSYDLGFKAELVSKLISDLRLEMSEMDQLMLDDESGSLWQLRFTDGGVQFHSERTGPASDFLPDDRPLGNDWTFSIRQSISASVLFSVSTHDLTCSPTGRFAPNGSFWWKSFQGNSSKPIEEVACKWIRSTDRWRAWIPVVTNCGPGFGFANDEGEHVLARAEAILVNGLSFTQTRCSQGTFQNEAGELKCANCAPGSVSSTTGAVECELCTVGRYANSSGMTECTACDPSNPELTTIRAVDLDGRLERLQFQGASSAEFCTCPATSFLYKGKCVKAAREAPAARAPASTLAADHDMLSVVNFGAAV</sequence>
<dbReference type="Pfam" id="PF07699">
    <property type="entry name" value="Ephrin_rec_like"/>
    <property type="match status" value="1"/>
</dbReference>
<name>A0A1Q9E161_SYMMI</name>
<proteinExistence type="predicted"/>
<dbReference type="AlphaFoldDB" id="A0A1Q9E161"/>
<evidence type="ECO:0000313" key="3">
    <source>
        <dbReference type="Proteomes" id="UP000186817"/>
    </source>
</evidence>
<dbReference type="OrthoDB" id="415069at2759"/>
<comment type="caution">
    <text evidence="2">The sequence shown here is derived from an EMBL/GenBank/DDBJ whole genome shotgun (WGS) entry which is preliminary data.</text>
</comment>